<dbReference type="PANTHER" id="PTHR46479:SF1">
    <property type="entry name" value="BIOGENESIS OF LYSOSOME-RELATED ORGANELLES COMPLEX 1 SUBUNIT 2"/>
    <property type="match status" value="1"/>
</dbReference>
<dbReference type="EMBL" id="UPTC01001517">
    <property type="protein sequence ID" value="VBB32054.1"/>
    <property type="molecule type" value="Genomic_DNA"/>
</dbReference>
<comment type="similarity">
    <text evidence="1">Belongs to the BLOC1S2 family.</text>
</comment>
<keyword evidence="4" id="KW-1185">Reference proteome</keyword>
<name>A0A498SPX8_ACAVI</name>
<dbReference type="STRING" id="6277.A0A498SPX8"/>
<dbReference type="GO" id="GO:0031083">
    <property type="term" value="C:BLOC-1 complex"/>
    <property type="evidence" value="ECO:0007669"/>
    <property type="project" value="TreeGrafter"/>
</dbReference>
<evidence type="ECO:0000313" key="4">
    <source>
        <dbReference type="Proteomes" id="UP000276991"/>
    </source>
</evidence>
<reference evidence="3 4" key="1">
    <citation type="submission" date="2018-08" db="EMBL/GenBank/DDBJ databases">
        <authorList>
            <person name="Laetsch R D."/>
            <person name="Stevens L."/>
            <person name="Kumar S."/>
            <person name="Blaxter L. M."/>
        </authorList>
    </citation>
    <scope>NUCLEOTIDE SEQUENCE [LARGE SCALE GENOMIC DNA]</scope>
</reference>
<dbReference type="Proteomes" id="UP000276991">
    <property type="component" value="Unassembled WGS sequence"/>
</dbReference>
<evidence type="ECO:0000313" key="3">
    <source>
        <dbReference type="EMBL" id="VBB32054.1"/>
    </source>
</evidence>
<dbReference type="GO" id="GO:0000930">
    <property type="term" value="C:gamma-tubulin complex"/>
    <property type="evidence" value="ECO:0007669"/>
    <property type="project" value="TreeGrafter"/>
</dbReference>
<sequence>MEEIFDDLICLDEEGESLESSTNENLLEIKQQTLYSRTQPESCVNHRRKHDNIARYLDDKQMSSSKHCCYEKTSSMMPSDFHGSERYSRMKTIENMDELVADTSEGDDTDCLESGKNICLDQSSRKAENRISVNHVSLTSSTVLPMYDDDEDWPYLSGDVDEEAVRLAASVNLDLVEEAKDGSQQDPQKKRITIEKMTDKWNSEQYYNDDESPCHSKNPDKLDDSKPSLRKFSSLTSSIRERQSVMHAYKESSHSMADEFLRYRHQESMKYHELSERHSRVGRTPLFVSSQNRRNSLQAKAGHPSLYSKKTYIPYLNPWRKEEIATNLLKKSSKISGVIKRSYQIKTQSLDNSERKSKEVSSENFIPRTECNKANSDTVRNKCAILPPINSAPLPKADGRKVLVAEKYSKVEVLNESVQFSEKKTEHEISKKKLRWVLTTEQFQSSGVKANSVEHKDRSHPETVADGLVSIIFSWGYVKVTLNFTGSIRKYGIKRKVLTKNGSMAKMINERASTSADIPPTPDSTTVSTHVQQLADNMYSKVAAYLQGQIEGTIAEYKLLKNMNNATTQRYDDMKHVASGVAEKLSQLNSRYETLRPYLQQIDEVDENTRRLEEAANTLDRYVTTLETKFREIQRDGGSPS</sequence>
<dbReference type="OrthoDB" id="5860781at2759"/>
<dbReference type="Pfam" id="PF10046">
    <property type="entry name" value="BLOC1_2"/>
    <property type="match status" value="1"/>
</dbReference>
<dbReference type="GO" id="GO:0099078">
    <property type="term" value="C:BORC complex"/>
    <property type="evidence" value="ECO:0007669"/>
    <property type="project" value="TreeGrafter"/>
</dbReference>
<proteinExistence type="inferred from homology"/>
<dbReference type="PANTHER" id="PTHR46479">
    <property type="entry name" value="BIOGENESIS OF LYSOSOME-RELATED ORGANELLES COMPLEX 1 SUBUNIT 2"/>
    <property type="match status" value="1"/>
</dbReference>
<dbReference type="GO" id="GO:0016197">
    <property type="term" value="P:endosomal transport"/>
    <property type="evidence" value="ECO:0007669"/>
    <property type="project" value="TreeGrafter"/>
</dbReference>
<feature type="region of interest" description="Disordered" evidence="2">
    <location>
        <begin position="205"/>
        <end position="229"/>
    </location>
</feature>
<evidence type="ECO:0000256" key="2">
    <source>
        <dbReference type="SAM" id="MobiDB-lite"/>
    </source>
</evidence>
<evidence type="ECO:0008006" key="5">
    <source>
        <dbReference type="Google" id="ProtNLM"/>
    </source>
</evidence>
<organism evidence="3 4">
    <name type="scientific">Acanthocheilonema viteae</name>
    <name type="common">Filarial nematode worm</name>
    <name type="synonym">Dipetalonema viteae</name>
    <dbReference type="NCBI Taxonomy" id="6277"/>
    <lineage>
        <taxon>Eukaryota</taxon>
        <taxon>Metazoa</taxon>
        <taxon>Ecdysozoa</taxon>
        <taxon>Nematoda</taxon>
        <taxon>Chromadorea</taxon>
        <taxon>Rhabditida</taxon>
        <taxon>Spirurina</taxon>
        <taxon>Spiruromorpha</taxon>
        <taxon>Filarioidea</taxon>
        <taxon>Onchocercidae</taxon>
        <taxon>Acanthocheilonema</taxon>
    </lineage>
</organism>
<dbReference type="AlphaFoldDB" id="A0A498SPX8"/>
<accession>A0A498SPX8</accession>
<feature type="compositionally biased region" description="Basic and acidic residues" evidence="2">
    <location>
        <begin position="212"/>
        <end position="227"/>
    </location>
</feature>
<gene>
    <name evidence="3" type="ORF">NAV_LOCUS6845</name>
</gene>
<dbReference type="InterPro" id="IPR019269">
    <property type="entry name" value="BLOC1_su2"/>
</dbReference>
<dbReference type="GO" id="GO:0043015">
    <property type="term" value="F:gamma-tubulin binding"/>
    <property type="evidence" value="ECO:0007669"/>
    <property type="project" value="TreeGrafter"/>
</dbReference>
<evidence type="ECO:0000256" key="1">
    <source>
        <dbReference type="ARBA" id="ARBA00008468"/>
    </source>
</evidence>
<protein>
    <recommendedName>
        <fullName evidence="5">Biogenesis of lysosome-related organelles complex 1 subunit 2</fullName>
    </recommendedName>
</protein>
<dbReference type="GO" id="GO:0032418">
    <property type="term" value="P:lysosome localization"/>
    <property type="evidence" value="ECO:0007669"/>
    <property type="project" value="TreeGrafter"/>
</dbReference>